<dbReference type="EMBL" id="GGEC01013581">
    <property type="protein sequence ID" value="MBW94064.1"/>
    <property type="molecule type" value="Transcribed_RNA"/>
</dbReference>
<organism evidence="1">
    <name type="scientific">Rhizophora mucronata</name>
    <name type="common">Asiatic mangrove</name>
    <dbReference type="NCBI Taxonomy" id="61149"/>
    <lineage>
        <taxon>Eukaryota</taxon>
        <taxon>Viridiplantae</taxon>
        <taxon>Streptophyta</taxon>
        <taxon>Embryophyta</taxon>
        <taxon>Tracheophyta</taxon>
        <taxon>Spermatophyta</taxon>
        <taxon>Magnoliopsida</taxon>
        <taxon>eudicotyledons</taxon>
        <taxon>Gunneridae</taxon>
        <taxon>Pentapetalae</taxon>
        <taxon>rosids</taxon>
        <taxon>fabids</taxon>
        <taxon>Malpighiales</taxon>
        <taxon>Rhizophoraceae</taxon>
        <taxon>Rhizophora</taxon>
    </lineage>
</organism>
<proteinExistence type="predicted"/>
<accession>A0A2P2JKT1</accession>
<protein>
    <submittedName>
        <fullName evidence="1">Uncharacterized protein</fullName>
    </submittedName>
</protein>
<reference evidence="1" key="1">
    <citation type="submission" date="2018-02" db="EMBL/GenBank/DDBJ databases">
        <title>Rhizophora mucronata_Transcriptome.</title>
        <authorList>
            <person name="Meera S.P."/>
            <person name="Sreeshan A."/>
            <person name="Augustine A."/>
        </authorList>
    </citation>
    <scope>NUCLEOTIDE SEQUENCE</scope>
    <source>
        <tissue evidence="1">Leaf</tissue>
    </source>
</reference>
<evidence type="ECO:0000313" key="1">
    <source>
        <dbReference type="EMBL" id="MBW94064.1"/>
    </source>
</evidence>
<name>A0A2P2JKT1_RHIMU</name>
<dbReference type="AlphaFoldDB" id="A0A2P2JKT1"/>
<sequence>MAVIILASQAADLRIPLPVVICRTIENQHKPSIHREVIFSTINLSLDRHCRKIRAIRRKV</sequence>